<sequence length="265" mass="28740">MADRSAADPTRRLLWGGFWLGFALSGFFDGILLHQVLQWHHLLSGVAPSDTPQDLRFQILADGLFHVSHYLFALLGLWLIWTRRAAFAVPGVERRFTGWALIGFGSWHVLDAVLSHWLLQIHRIRMDSAYPLFWDLAWLVPFGLAVLALGIHLLRSPPPGPGGTGRRAAVTLALAVLVAGPLAALPPEADPDGRTLVLFRPGISFAEVLAAADAVEGRLIWADASEAVWIMALGPEASALSLYRHGALLVSRGPVSVGCLSWTSA</sequence>
<keyword evidence="1" id="KW-1133">Transmembrane helix</keyword>
<protein>
    <submittedName>
        <fullName evidence="2">DUF2243 domain-containing protein</fullName>
    </submittedName>
</protein>
<keyword evidence="1" id="KW-0472">Membrane</keyword>
<dbReference type="Pfam" id="PF10002">
    <property type="entry name" value="DUF2243"/>
    <property type="match status" value="1"/>
</dbReference>
<feature type="transmembrane region" description="Helical" evidence="1">
    <location>
        <begin position="166"/>
        <end position="185"/>
    </location>
</feature>
<keyword evidence="3" id="KW-1185">Reference proteome</keyword>
<dbReference type="EMBL" id="PZKG01000030">
    <property type="protein sequence ID" value="PTE22079.1"/>
    <property type="molecule type" value="Genomic_DNA"/>
</dbReference>
<keyword evidence="1" id="KW-0812">Transmembrane</keyword>
<evidence type="ECO:0000313" key="3">
    <source>
        <dbReference type="Proteomes" id="UP000241010"/>
    </source>
</evidence>
<feature type="transmembrane region" description="Helical" evidence="1">
    <location>
        <begin position="57"/>
        <end position="79"/>
    </location>
</feature>
<proteinExistence type="predicted"/>
<dbReference type="InterPro" id="IPR018719">
    <property type="entry name" value="DUF2243_membrane"/>
</dbReference>
<comment type="caution">
    <text evidence="2">The sequence shown here is derived from an EMBL/GenBank/DDBJ whole genome shotgun (WGS) entry which is preliminary data.</text>
</comment>
<dbReference type="AlphaFoldDB" id="A0A2T4JVY2"/>
<feature type="transmembrane region" description="Helical" evidence="1">
    <location>
        <begin position="12"/>
        <end position="37"/>
    </location>
</feature>
<feature type="transmembrane region" description="Helical" evidence="1">
    <location>
        <begin position="131"/>
        <end position="154"/>
    </location>
</feature>
<evidence type="ECO:0000256" key="1">
    <source>
        <dbReference type="SAM" id="Phobius"/>
    </source>
</evidence>
<dbReference type="OrthoDB" id="5190099at2"/>
<gene>
    <name evidence="2" type="ORF">C5F48_09010</name>
</gene>
<dbReference type="Proteomes" id="UP000241010">
    <property type="component" value="Unassembled WGS sequence"/>
</dbReference>
<dbReference type="RefSeq" id="WP_107663578.1">
    <property type="nucleotide sequence ID" value="NZ_PZKG01000030.1"/>
</dbReference>
<reference evidence="2 3" key="1">
    <citation type="submission" date="2018-03" db="EMBL/GenBank/DDBJ databases">
        <title>Cereibacter changlensis.</title>
        <authorList>
            <person name="Meyer T.E."/>
            <person name="Miller S."/>
            <person name="Lodha T."/>
            <person name="Gandham S."/>
            <person name="Chintalapati S."/>
            <person name="Chintalapati V.R."/>
        </authorList>
    </citation>
    <scope>NUCLEOTIDE SEQUENCE [LARGE SCALE GENOMIC DNA]</scope>
    <source>
        <strain evidence="2 3">JA139</strain>
    </source>
</reference>
<organism evidence="2 3">
    <name type="scientific">Cereibacter changlensis JA139</name>
    <dbReference type="NCBI Taxonomy" id="1188249"/>
    <lineage>
        <taxon>Bacteria</taxon>
        <taxon>Pseudomonadati</taxon>
        <taxon>Pseudomonadota</taxon>
        <taxon>Alphaproteobacteria</taxon>
        <taxon>Rhodobacterales</taxon>
        <taxon>Paracoccaceae</taxon>
        <taxon>Cereibacter</taxon>
    </lineage>
</organism>
<evidence type="ECO:0000313" key="2">
    <source>
        <dbReference type="EMBL" id="PTE22079.1"/>
    </source>
</evidence>
<name>A0A2T4JVY2_9RHOB</name>
<accession>A0A2T4JVY2</accession>